<evidence type="ECO:0000256" key="1">
    <source>
        <dbReference type="SAM" id="MobiDB-lite"/>
    </source>
</evidence>
<evidence type="ECO:0000313" key="3">
    <source>
        <dbReference type="Proteomes" id="UP000799436"/>
    </source>
</evidence>
<protein>
    <submittedName>
        <fullName evidence="2">Uncharacterized protein</fullName>
    </submittedName>
</protein>
<organism evidence="2 3">
    <name type="scientific">Teratosphaeria nubilosa</name>
    <dbReference type="NCBI Taxonomy" id="161662"/>
    <lineage>
        <taxon>Eukaryota</taxon>
        <taxon>Fungi</taxon>
        <taxon>Dikarya</taxon>
        <taxon>Ascomycota</taxon>
        <taxon>Pezizomycotina</taxon>
        <taxon>Dothideomycetes</taxon>
        <taxon>Dothideomycetidae</taxon>
        <taxon>Mycosphaerellales</taxon>
        <taxon>Teratosphaeriaceae</taxon>
        <taxon>Teratosphaeria</taxon>
    </lineage>
</organism>
<sequence length="221" mass="24872">MERSLVKTPGLHAKSMTPTTKIRCEHYESSGQRRVDSCDGAFAESAKIAALYARHERAGTGSGYEALQTAAQMLLPRLRQQEYPGVKNDCDKGRVESERRKMRDRDCLTLLPAWRPKVHGIHSPEPLRHQRRRAHRPGHSTRHLMHDFAVHAWNLGERWTGCQARTAEFPLSGRRKTGNSAPRYLYKAGTPSPHPNRSARPAVMGCHSRDTAYGRSDSAAD</sequence>
<dbReference type="EMBL" id="ML995825">
    <property type="protein sequence ID" value="KAF2770574.1"/>
    <property type="molecule type" value="Genomic_DNA"/>
</dbReference>
<evidence type="ECO:0000313" key="2">
    <source>
        <dbReference type="EMBL" id="KAF2770574.1"/>
    </source>
</evidence>
<name>A0A6G1LEI2_9PEZI</name>
<gene>
    <name evidence="2" type="ORF">EJ03DRAFT_65372</name>
</gene>
<reference evidence="2" key="1">
    <citation type="journal article" date="2020" name="Stud. Mycol.">
        <title>101 Dothideomycetes genomes: a test case for predicting lifestyles and emergence of pathogens.</title>
        <authorList>
            <person name="Haridas S."/>
            <person name="Albert R."/>
            <person name="Binder M."/>
            <person name="Bloem J."/>
            <person name="Labutti K."/>
            <person name="Salamov A."/>
            <person name="Andreopoulos B."/>
            <person name="Baker S."/>
            <person name="Barry K."/>
            <person name="Bills G."/>
            <person name="Bluhm B."/>
            <person name="Cannon C."/>
            <person name="Castanera R."/>
            <person name="Culley D."/>
            <person name="Daum C."/>
            <person name="Ezra D."/>
            <person name="Gonzalez J."/>
            <person name="Henrissat B."/>
            <person name="Kuo A."/>
            <person name="Liang C."/>
            <person name="Lipzen A."/>
            <person name="Lutzoni F."/>
            <person name="Magnuson J."/>
            <person name="Mondo S."/>
            <person name="Nolan M."/>
            <person name="Ohm R."/>
            <person name="Pangilinan J."/>
            <person name="Park H.-J."/>
            <person name="Ramirez L."/>
            <person name="Alfaro M."/>
            <person name="Sun H."/>
            <person name="Tritt A."/>
            <person name="Yoshinaga Y."/>
            <person name="Zwiers L.-H."/>
            <person name="Turgeon B."/>
            <person name="Goodwin S."/>
            <person name="Spatafora J."/>
            <person name="Crous P."/>
            <person name="Grigoriev I."/>
        </authorList>
    </citation>
    <scope>NUCLEOTIDE SEQUENCE</scope>
    <source>
        <strain evidence="2">CBS 116005</strain>
    </source>
</reference>
<proteinExistence type="predicted"/>
<feature type="region of interest" description="Disordered" evidence="1">
    <location>
        <begin position="170"/>
        <end position="221"/>
    </location>
</feature>
<dbReference type="AlphaFoldDB" id="A0A6G1LEI2"/>
<keyword evidence="3" id="KW-1185">Reference proteome</keyword>
<accession>A0A6G1LEI2</accession>
<dbReference type="Proteomes" id="UP000799436">
    <property type="component" value="Unassembled WGS sequence"/>
</dbReference>